<reference evidence="2" key="1">
    <citation type="submission" date="2014-11" db="EMBL/GenBank/DDBJ databases">
        <authorList>
            <person name="Amaro Gonzalez C."/>
        </authorList>
    </citation>
    <scope>NUCLEOTIDE SEQUENCE</scope>
</reference>
<dbReference type="EMBL" id="GBXM01086707">
    <property type="protein sequence ID" value="JAH21870.1"/>
    <property type="molecule type" value="Transcribed_RNA"/>
</dbReference>
<name>A0A0E9R074_ANGAN</name>
<keyword evidence="1" id="KW-0732">Signal</keyword>
<dbReference type="AlphaFoldDB" id="A0A0E9R074"/>
<evidence type="ECO:0000313" key="2">
    <source>
        <dbReference type="EMBL" id="JAH21870.1"/>
    </source>
</evidence>
<sequence length="49" mass="5552">MFMFLLFLSTKLTLAQLNSLCCKSMYWGRGVPDGYCSTKPTCRQVPQSV</sequence>
<proteinExistence type="predicted"/>
<protein>
    <submittedName>
        <fullName evidence="2">Uncharacterized protein</fullName>
    </submittedName>
</protein>
<feature type="signal peptide" evidence="1">
    <location>
        <begin position="1"/>
        <end position="15"/>
    </location>
</feature>
<reference evidence="2" key="2">
    <citation type="journal article" date="2015" name="Fish Shellfish Immunol.">
        <title>Early steps in the European eel (Anguilla anguilla)-Vibrio vulnificus interaction in the gills: Role of the RtxA13 toxin.</title>
        <authorList>
            <person name="Callol A."/>
            <person name="Pajuelo D."/>
            <person name="Ebbesson L."/>
            <person name="Teles M."/>
            <person name="MacKenzie S."/>
            <person name="Amaro C."/>
        </authorList>
    </citation>
    <scope>NUCLEOTIDE SEQUENCE</scope>
</reference>
<organism evidence="2">
    <name type="scientific">Anguilla anguilla</name>
    <name type="common">European freshwater eel</name>
    <name type="synonym">Muraena anguilla</name>
    <dbReference type="NCBI Taxonomy" id="7936"/>
    <lineage>
        <taxon>Eukaryota</taxon>
        <taxon>Metazoa</taxon>
        <taxon>Chordata</taxon>
        <taxon>Craniata</taxon>
        <taxon>Vertebrata</taxon>
        <taxon>Euteleostomi</taxon>
        <taxon>Actinopterygii</taxon>
        <taxon>Neopterygii</taxon>
        <taxon>Teleostei</taxon>
        <taxon>Anguilliformes</taxon>
        <taxon>Anguillidae</taxon>
        <taxon>Anguilla</taxon>
    </lineage>
</organism>
<evidence type="ECO:0000256" key="1">
    <source>
        <dbReference type="SAM" id="SignalP"/>
    </source>
</evidence>
<feature type="chain" id="PRO_5012045559" evidence="1">
    <location>
        <begin position="16"/>
        <end position="49"/>
    </location>
</feature>
<accession>A0A0E9R074</accession>